<protein>
    <submittedName>
        <fullName evidence="1">Uncharacterized protein</fullName>
    </submittedName>
</protein>
<dbReference type="Proteomes" id="UP001366166">
    <property type="component" value="Chromosome"/>
</dbReference>
<name>A0AAU9EX60_9BACT</name>
<gene>
    <name evidence="1" type="ORF">FAK_20870</name>
</gene>
<dbReference type="AlphaFoldDB" id="A0AAU9EX60"/>
<dbReference type="EMBL" id="AP028679">
    <property type="protein sequence ID" value="BEQ15021.1"/>
    <property type="molecule type" value="Genomic_DNA"/>
</dbReference>
<accession>A0AAU9EX60</accession>
<organism evidence="1 2">
    <name type="scientific">Desulfoferula mesophila</name>
    <dbReference type="NCBI Taxonomy" id="3058419"/>
    <lineage>
        <taxon>Bacteria</taxon>
        <taxon>Pseudomonadati</taxon>
        <taxon>Thermodesulfobacteriota</taxon>
        <taxon>Desulfarculia</taxon>
        <taxon>Desulfarculales</taxon>
        <taxon>Desulfarculaceae</taxon>
        <taxon>Desulfoferula</taxon>
    </lineage>
</organism>
<evidence type="ECO:0000313" key="2">
    <source>
        <dbReference type="Proteomes" id="UP001366166"/>
    </source>
</evidence>
<dbReference type="KEGG" id="dmp:FAK_20870"/>
<proteinExistence type="predicted"/>
<sequence>MDVARTSRWNESDRAKLLKMVKGGVSEQEIRGNFQTKGVKGASRDMTAIEFAQQLKQAMVEAGDIKQEVRKKEKAQAVIYKVTNTGRLTITDFGELTGADEGASFTLEKPRGRSKAWRLVPAK</sequence>
<evidence type="ECO:0000313" key="1">
    <source>
        <dbReference type="EMBL" id="BEQ15021.1"/>
    </source>
</evidence>
<keyword evidence="2" id="KW-1185">Reference proteome</keyword>
<reference evidence="2" key="1">
    <citation type="journal article" date="2023" name="Arch. Microbiol.">
        <title>Desulfoferula mesophilus gen. nov. sp. nov., a mesophilic sulfate-reducing bacterium isolated from a brackish lake sediment.</title>
        <authorList>
            <person name="Watanabe T."/>
            <person name="Yabe T."/>
            <person name="Tsuji J.M."/>
            <person name="Fukui M."/>
        </authorList>
    </citation>
    <scope>NUCLEOTIDE SEQUENCE [LARGE SCALE GENOMIC DNA]</scope>
    <source>
        <strain evidence="2">12FAK</strain>
    </source>
</reference>